<evidence type="ECO:0000256" key="2">
    <source>
        <dbReference type="SAM" id="MobiDB-lite"/>
    </source>
</evidence>
<dbReference type="OrthoDB" id="5357355at2759"/>
<feature type="compositionally biased region" description="Basic and acidic residues" evidence="2">
    <location>
        <begin position="510"/>
        <end position="520"/>
    </location>
</feature>
<feature type="compositionally biased region" description="Polar residues" evidence="2">
    <location>
        <begin position="521"/>
        <end position="543"/>
    </location>
</feature>
<feature type="region of interest" description="Disordered" evidence="2">
    <location>
        <begin position="184"/>
        <end position="280"/>
    </location>
</feature>
<organism evidence="3 4">
    <name type="scientific">Pyronema omphalodes (strain CBS 100304)</name>
    <name type="common">Pyronema confluens</name>
    <dbReference type="NCBI Taxonomy" id="1076935"/>
    <lineage>
        <taxon>Eukaryota</taxon>
        <taxon>Fungi</taxon>
        <taxon>Dikarya</taxon>
        <taxon>Ascomycota</taxon>
        <taxon>Pezizomycotina</taxon>
        <taxon>Pezizomycetes</taxon>
        <taxon>Pezizales</taxon>
        <taxon>Pyronemataceae</taxon>
        <taxon>Pyronema</taxon>
    </lineage>
</organism>
<accession>U4KU82</accession>
<feature type="region of interest" description="Disordered" evidence="2">
    <location>
        <begin position="617"/>
        <end position="655"/>
    </location>
</feature>
<feature type="compositionally biased region" description="Polar residues" evidence="2">
    <location>
        <begin position="264"/>
        <end position="276"/>
    </location>
</feature>
<dbReference type="Gene3D" id="1.10.10.60">
    <property type="entry name" value="Homeodomain-like"/>
    <property type="match status" value="1"/>
</dbReference>
<feature type="compositionally biased region" description="Polar residues" evidence="2">
    <location>
        <begin position="17"/>
        <end position="30"/>
    </location>
</feature>
<feature type="coiled-coil region" evidence="1">
    <location>
        <begin position="416"/>
        <end position="502"/>
    </location>
</feature>
<feature type="region of interest" description="Disordered" evidence="2">
    <location>
        <begin position="336"/>
        <end position="370"/>
    </location>
</feature>
<protein>
    <submittedName>
        <fullName evidence="3">Uncharacterized protein</fullName>
    </submittedName>
</protein>
<feature type="compositionally biased region" description="Polar residues" evidence="2">
    <location>
        <begin position="189"/>
        <end position="205"/>
    </location>
</feature>
<dbReference type="STRING" id="1076935.U4KU82"/>
<feature type="region of interest" description="Disordered" evidence="2">
    <location>
        <begin position="1"/>
        <end position="32"/>
    </location>
</feature>
<evidence type="ECO:0000313" key="4">
    <source>
        <dbReference type="Proteomes" id="UP000018144"/>
    </source>
</evidence>
<gene>
    <name evidence="3" type="ORF">PCON_02472</name>
</gene>
<evidence type="ECO:0000256" key="1">
    <source>
        <dbReference type="SAM" id="Coils"/>
    </source>
</evidence>
<evidence type="ECO:0000313" key="3">
    <source>
        <dbReference type="EMBL" id="CCX04502.1"/>
    </source>
</evidence>
<keyword evidence="1" id="KW-0175">Coiled coil</keyword>
<dbReference type="EMBL" id="HF935206">
    <property type="protein sequence ID" value="CCX04502.1"/>
    <property type="molecule type" value="Genomic_DNA"/>
</dbReference>
<sequence length="655" mass="74801">MSPNSMPDTPPKMTQDEIPSSETSLGPTGSETEEFYAYQRSNPGLEKTEYLEWFQSRFHKEIELRRRRLDQPSDLEFMVIKKRSKYRDRIGEESTELCRHSELHPQKTYRELAEWFQDRFGKEIDITAISRALKRSRQSEANEAYFHQEYPDQTPPAAKRGRRSLGNYIAVPASAPPVQHSIAVDTPSKESTSWEQSPASRSAQSDVKREKHDNQPTSQHLLRPIRPHQQQQPHQQHRDDQNNAPPQQYLRSQGPASPQFPLPSISQIQSQPTANVSVRGAPSVLQGSEWVSPNSATPGTSKDIHVPQMERIATLQQHCSTVTPPSANHINASVQHLNSRQPSPHASPENPQGHHPSQPRTNNPIPIGLQSTSTCSLVSQLSSSAPRYLDTAQRQAHFNNAMQQHMRGLEGISGLYAQMEGLVNDKTEAYNILQEEHAKLLSEHTKVLDERDRLRTWGMDLQQGNLELQEFERKSNEFERKYYEARHQLSQAQKENRDLRQNDRGAIEDRQKKLAQRDRQITSTSQLLDNNSTDYSGNAQDTQQGSLKINKGLDKWVGRLLEENLRHDKQLKILVQALESAGVKDWSERIHEIKTYVCGMEESRRAKESEWKEFMDTGSIRISPVPGSANEDEGDSGRSDHVQLLLNPEKERYQE</sequence>
<proteinExistence type="predicted"/>
<feature type="compositionally biased region" description="Polar residues" evidence="2">
    <location>
        <begin position="242"/>
        <end position="256"/>
    </location>
</feature>
<dbReference type="AlphaFoldDB" id="U4KU82"/>
<name>U4KU82_PYROM</name>
<keyword evidence="4" id="KW-1185">Reference proteome</keyword>
<feature type="region of interest" description="Disordered" evidence="2">
    <location>
        <begin position="510"/>
        <end position="543"/>
    </location>
</feature>
<reference evidence="3 4" key="1">
    <citation type="journal article" date="2013" name="PLoS Genet.">
        <title>The genome and development-dependent transcriptomes of Pyronema confluens: a window into fungal evolution.</title>
        <authorList>
            <person name="Traeger S."/>
            <person name="Altegoer F."/>
            <person name="Freitag M."/>
            <person name="Gabaldon T."/>
            <person name="Kempken F."/>
            <person name="Kumar A."/>
            <person name="Marcet-Houben M."/>
            <person name="Poggeler S."/>
            <person name="Stajich J.E."/>
            <person name="Nowrousian M."/>
        </authorList>
    </citation>
    <scope>NUCLEOTIDE SEQUENCE [LARGE SCALE GENOMIC DNA]</scope>
    <source>
        <strain evidence="4">CBS 100304</strain>
        <tissue evidence="3">Vegetative mycelium</tissue>
    </source>
</reference>
<dbReference type="Proteomes" id="UP000018144">
    <property type="component" value="Unassembled WGS sequence"/>
</dbReference>